<feature type="transmembrane region" description="Helical" evidence="1">
    <location>
        <begin position="243"/>
        <end position="270"/>
    </location>
</feature>
<dbReference type="PANTHER" id="PTHR37422">
    <property type="entry name" value="TEICHURONIC ACID BIOSYNTHESIS PROTEIN TUAE"/>
    <property type="match status" value="1"/>
</dbReference>
<evidence type="ECO:0000313" key="2">
    <source>
        <dbReference type="EMBL" id="SIT87287.1"/>
    </source>
</evidence>
<dbReference type="EMBL" id="FTPR01000002">
    <property type="protein sequence ID" value="SIT87287.1"/>
    <property type="molecule type" value="Genomic_DNA"/>
</dbReference>
<dbReference type="OrthoDB" id="7595044at2"/>
<reference evidence="3" key="1">
    <citation type="submission" date="2017-01" db="EMBL/GenBank/DDBJ databases">
        <authorList>
            <person name="Varghese N."/>
            <person name="Submissions S."/>
        </authorList>
    </citation>
    <scope>NUCLEOTIDE SEQUENCE [LARGE SCALE GENOMIC DNA]</scope>
    <source>
        <strain evidence="3">DSM 29591</strain>
    </source>
</reference>
<proteinExistence type="predicted"/>
<feature type="transmembrane region" description="Helical" evidence="1">
    <location>
        <begin position="129"/>
        <end position="146"/>
    </location>
</feature>
<feature type="transmembrane region" description="Helical" evidence="1">
    <location>
        <begin position="90"/>
        <end position="109"/>
    </location>
</feature>
<keyword evidence="3" id="KW-1185">Reference proteome</keyword>
<dbReference type="AlphaFoldDB" id="A0A1R3X8A7"/>
<feature type="transmembrane region" description="Helical" evidence="1">
    <location>
        <begin position="374"/>
        <end position="393"/>
    </location>
</feature>
<dbReference type="STRING" id="287098.SAMN05421665_2336"/>
<keyword evidence="1" id="KW-0472">Membrane</keyword>
<protein>
    <recommendedName>
        <fullName evidence="4">O-Antigen ligase</fullName>
    </recommendedName>
</protein>
<organism evidence="2 3">
    <name type="scientific">Yoonia rosea</name>
    <dbReference type="NCBI Taxonomy" id="287098"/>
    <lineage>
        <taxon>Bacteria</taxon>
        <taxon>Pseudomonadati</taxon>
        <taxon>Pseudomonadota</taxon>
        <taxon>Alphaproteobacteria</taxon>
        <taxon>Rhodobacterales</taxon>
        <taxon>Paracoccaceae</taxon>
        <taxon>Yoonia</taxon>
    </lineage>
</organism>
<feature type="transmembrane region" description="Helical" evidence="1">
    <location>
        <begin position="405"/>
        <end position="438"/>
    </location>
</feature>
<dbReference type="Proteomes" id="UP000186997">
    <property type="component" value="Unassembled WGS sequence"/>
</dbReference>
<feature type="transmembrane region" description="Helical" evidence="1">
    <location>
        <begin position="53"/>
        <end position="70"/>
    </location>
</feature>
<sequence>MAAFALVSWLFIAMIFFAQRAIVPALLIATVFPYLFLPEAFAIELPGLPDLSKTSAISAGLIAGLLLFGARSRSAVQLPVLKVEGRKFRFVLFSLLGAVVIGIVLTVLNNAEWLVYGRVVLPAMRPWDAIGRLFDLIILATPFFLARKYLATPETHRALCKALVLSALVYSLLMLVEFRLSPQLHNWVYGYHQHSFLQHIRDGYRPMVFLEHGLWVGFFIFSAVMAAAALWKAEKKSKWLWALAWIFIILMFSENLGAFAIGVMCLAVFFVANRKMQILFVSLLALAVVTYPALRQAQVIPLDRMILAAGSISEDRAGSLIFRINNEDRLLERVAQKPLTGWGSWGRDRIYDDTGSNIVVTDGLWIIMLGGWGWIGYIGFFGLLAAPLLFMSATARRKEMPPETIALALICAGNLIYLIPNATLTPIGLLCFGALAGFAEFDQLKQTADAVDEPLQTSRSAYGYTRFPQKQTLGQTTADLQS</sequence>
<accession>A0A1R3X8A7</accession>
<dbReference type="PANTHER" id="PTHR37422:SF13">
    <property type="entry name" value="LIPOPOLYSACCHARIDE BIOSYNTHESIS PROTEIN PA4999-RELATED"/>
    <property type="match status" value="1"/>
</dbReference>
<dbReference type="RefSeq" id="WP_076659942.1">
    <property type="nucleotide sequence ID" value="NZ_FTPR01000002.1"/>
</dbReference>
<evidence type="ECO:0000313" key="3">
    <source>
        <dbReference type="Proteomes" id="UP000186997"/>
    </source>
</evidence>
<feature type="transmembrane region" description="Helical" evidence="1">
    <location>
        <begin position="276"/>
        <end position="294"/>
    </location>
</feature>
<keyword evidence="1" id="KW-0812">Transmembrane</keyword>
<feature type="transmembrane region" description="Helical" evidence="1">
    <location>
        <begin position="212"/>
        <end position="231"/>
    </location>
</feature>
<gene>
    <name evidence="2" type="ORF">SAMN05421665_2336</name>
</gene>
<keyword evidence="1" id="KW-1133">Transmembrane helix</keyword>
<name>A0A1R3X8A7_9RHOB</name>
<evidence type="ECO:0008006" key="4">
    <source>
        <dbReference type="Google" id="ProtNLM"/>
    </source>
</evidence>
<evidence type="ECO:0000256" key="1">
    <source>
        <dbReference type="SAM" id="Phobius"/>
    </source>
</evidence>
<dbReference type="InterPro" id="IPR051533">
    <property type="entry name" value="WaaL-like"/>
</dbReference>